<feature type="domain" description="Aldehyde dehydrogenase" evidence="4">
    <location>
        <begin position="420"/>
        <end position="565"/>
    </location>
</feature>
<dbReference type="Pfam" id="PF00171">
    <property type="entry name" value="Aldedh"/>
    <property type="match status" value="2"/>
</dbReference>
<evidence type="ECO:0000313" key="6">
    <source>
        <dbReference type="Proteomes" id="UP001500363"/>
    </source>
</evidence>
<dbReference type="Gene3D" id="3.40.605.10">
    <property type="entry name" value="Aldehyde Dehydrogenase, Chain A, domain 1"/>
    <property type="match status" value="2"/>
</dbReference>
<dbReference type="RefSeq" id="WP_344182766.1">
    <property type="nucleotide sequence ID" value="NZ_BAAANC010000005.1"/>
</dbReference>
<accession>A0ABN2CHP5</accession>
<feature type="region of interest" description="Disordered" evidence="3">
    <location>
        <begin position="1"/>
        <end position="44"/>
    </location>
</feature>
<dbReference type="PANTHER" id="PTHR42991">
    <property type="entry name" value="ALDEHYDE DEHYDROGENASE"/>
    <property type="match status" value="1"/>
</dbReference>
<evidence type="ECO:0000313" key="5">
    <source>
        <dbReference type="EMBL" id="GAA1558334.1"/>
    </source>
</evidence>
<name>A0ABN2CHP5_9ACTN</name>
<dbReference type="InterPro" id="IPR051020">
    <property type="entry name" value="ALDH-related_metabolic_enz"/>
</dbReference>
<gene>
    <name evidence="5" type="ORF">GCM10009741_74010</name>
</gene>
<dbReference type="InterPro" id="IPR016161">
    <property type="entry name" value="Ald_DH/histidinol_DH"/>
</dbReference>
<dbReference type="Proteomes" id="UP001500363">
    <property type="component" value="Unassembled WGS sequence"/>
</dbReference>
<evidence type="ECO:0000256" key="3">
    <source>
        <dbReference type="SAM" id="MobiDB-lite"/>
    </source>
</evidence>
<comment type="similarity">
    <text evidence="1">Belongs to the aldehyde dehydrogenase family.</text>
</comment>
<protein>
    <submittedName>
        <fullName evidence="5">Aldehyde dehydrogenase family protein</fullName>
    </submittedName>
</protein>
<feature type="region of interest" description="Disordered" evidence="3">
    <location>
        <begin position="399"/>
        <end position="434"/>
    </location>
</feature>
<keyword evidence="6" id="KW-1185">Reference proteome</keyword>
<dbReference type="InterPro" id="IPR016163">
    <property type="entry name" value="Ald_DH_C"/>
</dbReference>
<reference evidence="5 6" key="1">
    <citation type="journal article" date="2019" name="Int. J. Syst. Evol. Microbiol.">
        <title>The Global Catalogue of Microorganisms (GCM) 10K type strain sequencing project: providing services to taxonomists for standard genome sequencing and annotation.</title>
        <authorList>
            <consortium name="The Broad Institute Genomics Platform"/>
            <consortium name="The Broad Institute Genome Sequencing Center for Infectious Disease"/>
            <person name="Wu L."/>
            <person name="Ma J."/>
        </authorList>
    </citation>
    <scope>NUCLEOTIDE SEQUENCE [LARGE SCALE GENOMIC DNA]</scope>
    <source>
        <strain evidence="5 6">JCM 14303</strain>
    </source>
</reference>
<comment type="caution">
    <text evidence="5">The sequence shown here is derived from an EMBL/GenBank/DDBJ whole genome shotgun (WGS) entry which is preliminary data.</text>
</comment>
<feature type="compositionally biased region" description="Pro residues" evidence="3">
    <location>
        <begin position="1"/>
        <end position="13"/>
    </location>
</feature>
<evidence type="ECO:0000259" key="4">
    <source>
        <dbReference type="Pfam" id="PF00171"/>
    </source>
</evidence>
<sequence>MTATPPDPIPSTTPGPAAMPDSIPAASPGPTPAATPGPGATAPTLEFPSGLPIGESWLEAPTTAPVHFPYDGSVVAQAPVGDTDLAHQALENALSVRSQVGHLPSYTRRSALQGALSAVSAKREQFIDLLILETGKPRVDCEVELDRTLLTLQTAAEEVARLHGETVPLDLLPSGENLIGFWVRRPIGVVVGITGFNYPLLLAAHKIAPALAAGCPVIVKPAPQTPLATLWLVHLFREALATAGAPKSAVQLITGGVDVGSALTTDRRIGAVSFTGSAAVGHQIARDAAPTKVLLELGSNSALVVAEDADLAAAADAVVRGGYYASGQACISVQRVIVVESVRAAFLAELTPRLDAVKVGDPRESATRVSALIDERSTTRVNRWIDEAVTAGATLAHQTQVAQGNSSPSTGQAAQGNSNPSAGQAAQGNSRGLVAEQVASTPDPVAGGEHQPRPIIGPTVLLDLPHGQQAWDEEIFGPVIAVRSVPDVESAFQVVNDTRYGLHAAVFTSSLATAFAAIDQLDVGGVVVNEVPGFRSDVMPYGGVKDSGTGREGPRFAIEELTTTRMAIIRPNP</sequence>
<dbReference type="PANTHER" id="PTHR42991:SF1">
    <property type="entry name" value="ALDEHYDE DEHYDROGENASE"/>
    <property type="match status" value="1"/>
</dbReference>
<dbReference type="InterPro" id="IPR015590">
    <property type="entry name" value="Aldehyde_DH_dom"/>
</dbReference>
<feature type="domain" description="Aldehyde dehydrogenase" evidence="4">
    <location>
        <begin position="62"/>
        <end position="400"/>
    </location>
</feature>
<dbReference type="Gene3D" id="3.40.309.10">
    <property type="entry name" value="Aldehyde Dehydrogenase, Chain A, domain 2"/>
    <property type="match status" value="2"/>
</dbReference>
<organism evidence="5 6">
    <name type="scientific">Kribbella lupini</name>
    <dbReference type="NCBI Taxonomy" id="291602"/>
    <lineage>
        <taxon>Bacteria</taxon>
        <taxon>Bacillati</taxon>
        <taxon>Actinomycetota</taxon>
        <taxon>Actinomycetes</taxon>
        <taxon>Propionibacteriales</taxon>
        <taxon>Kribbellaceae</taxon>
        <taxon>Kribbella</taxon>
    </lineage>
</organism>
<dbReference type="InterPro" id="IPR016162">
    <property type="entry name" value="Ald_DH_N"/>
</dbReference>
<proteinExistence type="inferred from homology"/>
<dbReference type="EMBL" id="BAAANC010000005">
    <property type="protein sequence ID" value="GAA1558334.1"/>
    <property type="molecule type" value="Genomic_DNA"/>
</dbReference>
<evidence type="ECO:0000256" key="2">
    <source>
        <dbReference type="ARBA" id="ARBA00023002"/>
    </source>
</evidence>
<feature type="compositionally biased region" description="Polar residues" evidence="3">
    <location>
        <begin position="399"/>
        <end position="430"/>
    </location>
</feature>
<dbReference type="SUPFAM" id="SSF53720">
    <property type="entry name" value="ALDH-like"/>
    <property type="match status" value="1"/>
</dbReference>
<evidence type="ECO:0000256" key="1">
    <source>
        <dbReference type="ARBA" id="ARBA00009986"/>
    </source>
</evidence>
<keyword evidence="2" id="KW-0560">Oxidoreductase</keyword>